<feature type="signal peptide" evidence="1">
    <location>
        <begin position="1"/>
        <end position="31"/>
    </location>
</feature>
<keyword evidence="4" id="KW-1185">Reference proteome</keyword>
<reference evidence="3" key="1">
    <citation type="journal article" date="2014" name="Int. J. Syst. Evol. Microbiol.">
        <title>Complete genome of a new Firmicutes species belonging to the dominant human colonic microbiota ('Ruminococcus bicirculans') reveals two chromosomes and a selective capacity to utilize plant glucans.</title>
        <authorList>
            <consortium name="NISC Comparative Sequencing Program"/>
            <person name="Wegmann U."/>
            <person name="Louis P."/>
            <person name="Goesmann A."/>
            <person name="Henrissat B."/>
            <person name="Duncan S.H."/>
            <person name="Flint H.J."/>
        </authorList>
    </citation>
    <scope>NUCLEOTIDE SEQUENCE</scope>
    <source>
        <strain evidence="3">NBRC 108216</strain>
    </source>
</reference>
<dbReference type="GO" id="GO:0016787">
    <property type="term" value="F:hydrolase activity"/>
    <property type="evidence" value="ECO:0007669"/>
    <property type="project" value="UniProtKB-KW"/>
</dbReference>
<comment type="caution">
    <text evidence="3">The sequence shown here is derived from an EMBL/GenBank/DDBJ whole genome shotgun (WGS) entry which is preliminary data.</text>
</comment>
<organism evidence="3 4">
    <name type="scientific">Algimonas porphyrae</name>
    <dbReference type="NCBI Taxonomy" id="1128113"/>
    <lineage>
        <taxon>Bacteria</taxon>
        <taxon>Pseudomonadati</taxon>
        <taxon>Pseudomonadota</taxon>
        <taxon>Alphaproteobacteria</taxon>
        <taxon>Maricaulales</taxon>
        <taxon>Robiginitomaculaceae</taxon>
        <taxon>Algimonas</taxon>
    </lineage>
</organism>
<evidence type="ECO:0000313" key="3">
    <source>
        <dbReference type="EMBL" id="GLQ20466.1"/>
    </source>
</evidence>
<dbReference type="EMBL" id="BSNJ01000003">
    <property type="protein sequence ID" value="GLQ20466.1"/>
    <property type="molecule type" value="Genomic_DNA"/>
</dbReference>
<dbReference type="Pfam" id="PF00144">
    <property type="entry name" value="Beta-lactamase"/>
    <property type="match status" value="1"/>
</dbReference>
<dbReference type="InterPro" id="IPR001466">
    <property type="entry name" value="Beta-lactam-related"/>
</dbReference>
<dbReference type="Gene3D" id="3.40.710.10">
    <property type="entry name" value="DD-peptidase/beta-lactamase superfamily"/>
    <property type="match status" value="1"/>
</dbReference>
<reference evidence="3" key="2">
    <citation type="submission" date="2023-01" db="EMBL/GenBank/DDBJ databases">
        <title>Draft genome sequence of Algimonas porphyrae strain NBRC 108216.</title>
        <authorList>
            <person name="Sun Q."/>
            <person name="Mori K."/>
        </authorList>
    </citation>
    <scope>NUCLEOTIDE SEQUENCE</scope>
    <source>
        <strain evidence="3">NBRC 108216</strain>
    </source>
</reference>
<evidence type="ECO:0000256" key="1">
    <source>
        <dbReference type="SAM" id="SignalP"/>
    </source>
</evidence>
<dbReference type="SUPFAM" id="SSF56601">
    <property type="entry name" value="beta-lactamase/transpeptidase-like"/>
    <property type="match status" value="1"/>
</dbReference>
<dbReference type="InterPro" id="IPR012338">
    <property type="entry name" value="Beta-lactam/transpept-like"/>
</dbReference>
<sequence length="389" mass="41647">MCVLASPKTPFMRKIALIFGLMTLWACGAEAVDPEAASTPAFDVSKTTAQLQDHCDADRFSGIVMVVDRDRTVYEYSCSGSAQTAAAINADTVFKLFSTSKQMTATIILQLVDEGQLSLDTPVDTFFEASPPGWNAVTVGDLLVHASGIPDLTNGLLEQFELGETDHAKAVQAAIKKAGPLAQTKGTGNWQYSNFGYEMLATIASDIIGADFGEIVATRVFDRAGMTTASVESIDPEATALQAIDNPRLIQGYNGEPGARTEALSYSFVQQGAGAVHASGNDLAAYFRALTDGRLLTEAARATQRTQTMPLNDTMTVIPGWFVGDIHGLEMLSHSGGNNGYISWFGMVPDRDLAIIMLSNYGDAPTRAIRTDLMDELFKADVSEDGVDQ</sequence>
<keyword evidence="1" id="KW-0732">Signal</keyword>
<protein>
    <submittedName>
        <fullName evidence="3">Serine hydrolase</fullName>
    </submittedName>
</protein>
<accession>A0ABQ5V1K1</accession>
<feature type="domain" description="Beta-lactamase-related" evidence="2">
    <location>
        <begin position="58"/>
        <end position="373"/>
    </location>
</feature>
<evidence type="ECO:0000259" key="2">
    <source>
        <dbReference type="Pfam" id="PF00144"/>
    </source>
</evidence>
<name>A0ABQ5V1K1_9PROT</name>
<keyword evidence="3" id="KW-0378">Hydrolase</keyword>
<evidence type="ECO:0000313" key="4">
    <source>
        <dbReference type="Proteomes" id="UP001161390"/>
    </source>
</evidence>
<proteinExistence type="predicted"/>
<dbReference type="InterPro" id="IPR050789">
    <property type="entry name" value="Diverse_Enzym_Activities"/>
</dbReference>
<gene>
    <name evidence="3" type="ORF">GCM10007854_14210</name>
</gene>
<dbReference type="Proteomes" id="UP001161390">
    <property type="component" value="Unassembled WGS sequence"/>
</dbReference>
<dbReference type="PANTHER" id="PTHR43283">
    <property type="entry name" value="BETA-LACTAMASE-RELATED"/>
    <property type="match status" value="1"/>
</dbReference>
<feature type="chain" id="PRO_5045551366" evidence="1">
    <location>
        <begin position="32"/>
        <end position="389"/>
    </location>
</feature>